<protein>
    <submittedName>
        <fullName evidence="1">Uncharacterized protein</fullName>
    </submittedName>
</protein>
<dbReference type="AlphaFoldDB" id="L9KHS9"/>
<sequence>MGKIADIVNRNLETIEDLRCQPTDLPVLVDWLGNPLGVSVFSDSFMEWINEDNLEEFVCGIFTHPVRIQDRKSPTVASSSLLCNRLEAASKLELVNTMMDRLAIGCILGDWVFAASTPHTNPVYHVTELHLVAQSACFILLGGAGRSVQAQRRELAVLPAADPQ</sequence>
<gene>
    <name evidence="1" type="ORF">TREES_T100003159</name>
</gene>
<organism evidence="1 2">
    <name type="scientific">Tupaia chinensis</name>
    <name type="common">Chinese tree shrew</name>
    <name type="synonym">Tupaia belangeri chinensis</name>
    <dbReference type="NCBI Taxonomy" id="246437"/>
    <lineage>
        <taxon>Eukaryota</taxon>
        <taxon>Metazoa</taxon>
        <taxon>Chordata</taxon>
        <taxon>Craniata</taxon>
        <taxon>Vertebrata</taxon>
        <taxon>Euteleostomi</taxon>
        <taxon>Mammalia</taxon>
        <taxon>Eutheria</taxon>
        <taxon>Euarchontoglires</taxon>
        <taxon>Scandentia</taxon>
        <taxon>Tupaiidae</taxon>
        <taxon>Tupaia</taxon>
    </lineage>
</organism>
<dbReference type="InParanoid" id="L9KHS9"/>
<dbReference type="Proteomes" id="UP000011518">
    <property type="component" value="Unassembled WGS sequence"/>
</dbReference>
<name>L9KHS9_TUPCH</name>
<reference evidence="2" key="2">
    <citation type="journal article" date="2013" name="Nat. Commun.">
        <title>Genome of the Chinese tree shrew.</title>
        <authorList>
            <person name="Fan Y."/>
            <person name="Huang Z.Y."/>
            <person name="Cao C.C."/>
            <person name="Chen C.S."/>
            <person name="Chen Y.X."/>
            <person name="Fan D.D."/>
            <person name="He J."/>
            <person name="Hou H.L."/>
            <person name="Hu L."/>
            <person name="Hu X.T."/>
            <person name="Jiang X.T."/>
            <person name="Lai R."/>
            <person name="Lang Y.S."/>
            <person name="Liang B."/>
            <person name="Liao S.G."/>
            <person name="Mu D."/>
            <person name="Ma Y.Y."/>
            <person name="Niu Y.Y."/>
            <person name="Sun X.Q."/>
            <person name="Xia J.Q."/>
            <person name="Xiao J."/>
            <person name="Xiong Z.Q."/>
            <person name="Xu L."/>
            <person name="Yang L."/>
            <person name="Zhang Y."/>
            <person name="Zhao W."/>
            <person name="Zhao X.D."/>
            <person name="Zheng Y.T."/>
            <person name="Zhou J.M."/>
            <person name="Zhu Y.B."/>
            <person name="Zhang G.J."/>
            <person name="Wang J."/>
            <person name="Yao Y.G."/>
        </authorList>
    </citation>
    <scope>NUCLEOTIDE SEQUENCE [LARGE SCALE GENOMIC DNA]</scope>
</reference>
<dbReference type="EMBL" id="KB320830">
    <property type="protein sequence ID" value="ELW62286.1"/>
    <property type="molecule type" value="Genomic_DNA"/>
</dbReference>
<evidence type="ECO:0000313" key="2">
    <source>
        <dbReference type="Proteomes" id="UP000011518"/>
    </source>
</evidence>
<evidence type="ECO:0000313" key="1">
    <source>
        <dbReference type="EMBL" id="ELW62286.1"/>
    </source>
</evidence>
<keyword evidence="2" id="KW-1185">Reference proteome</keyword>
<reference evidence="2" key="1">
    <citation type="submission" date="2012-07" db="EMBL/GenBank/DDBJ databases">
        <title>Genome of the Chinese tree shrew, a rising model animal genetically related to primates.</title>
        <authorList>
            <person name="Zhang G."/>
            <person name="Fan Y."/>
            <person name="Yao Y."/>
            <person name="Huang Z."/>
        </authorList>
    </citation>
    <scope>NUCLEOTIDE SEQUENCE [LARGE SCALE GENOMIC DNA]</scope>
</reference>
<accession>L9KHS9</accession>
<proteinExistence type="predicted"/>